<name>A0A1F4NSU9_UNCK3</name>
<organism evidence="1 2">
    <name type="scientific">candidate division Kazan bacterium RBG_13_50_9</name>
    <dbReference type="NCBI Taxonomy" id="1798535"/>
    <lineage>
        <taxon>Bacteria</taxon>
        <taxon>Bacteria division Kazan-3B-28</taxon>
    </lineage>
</organism>
<protein>
    <submittedName>
        <fullName evidence="1">Uncharacterized protein</fullName>
    </submittedName>
</protein>
<reference evidence="1 2" key="1">
    <citation type="journal article" date="2016" name="Nat. Commun.">
        <title>Thousands of microbial genomes shed light on interconnected biogeochemical processes in an aquifer system.</title>
        <authorList>
            <person name="Anantharaman K."/>
            <person name="Brown C.T."/>
            <person name="Hug L.A."/>
            <person name="Sharon I."/>
            <person name="Castelle C.J."/>
            <person name="Probst A.J."/>
            <person name="Thomas B.C."/>
            <person name="Singh A."/>
            <person name="Wilkins M.J."/>
            <person name="Karaoz U."/>
            <person name="Brodie E.L."/>
            <person name="Williams K.H."/>
            <person name="Hubbard S.S."/>
            <person name="Banfield J.F."/>
        </authorList>
    </citation>
    <scope>NUCLEOTIDE SEQUENCE [LARGE SCALE GENOMIC DNA]</scope>
</reference>
<gene>
    <name evidence="1" type="ORF">A2V68_01320</name>
</gene>
<proteinExistence type="predicted"/>
<dbReference type="Proteomes" id="UP000176651">
    <property type="component" value="Unassembled WGS sequence"/>
</dbReference>
<dbReference type="EMBL" id="META01000003">
    <property type="protein sequence ID" value="OGB74367.1"/>
    <property type="molecule type" value="Genomic_DNA"/>
</dbReference>
<dbReference type="AlphaFoldDB" id="A0A1F4NSU9"/>
<evidence type="ECO:0000313" key="2">
    <source>
        <dbReference type="Proteomes" id="UP000176651"/>
    </source>
</evidence>
<accession>A0A1F4NSU9</accession>
<comment type="caution">
    <text evidence="1">The sequence shown here is derived from an EMBL/GenBank/DDBJ whole genome shotgun (WGS) entry which is preliminary data.</text>
</comment>
<sequence>MRTIWLVLIFLAVMALCIAGCPKGSKKIGGSLSGSSGGIRLGGPDIPSSSGQHIDIGYGWDTNLGAGVLPLNDGTVLGGANIYTDRYPPIKMLGTTIRWAYRMSATDKGMSGDTAMGASTVSLLVMEPAHFRDDAVRNAGEAGPSVDKSDPSAGYFYYEFHLPPSPPSSIGVYMLNAFDGYVLVQQ</sequence>
<evidence type="ECO:0000313" key="1">
    <source>
        <dbReference type="EMBL" id="OGB74367.1"/>
    </source>
</evidence>